<proteinExistence type="predicted"/>
<dbReference type="Gene3D" id="3.30.2310.20">
    <property type="entry name" value="RelE-like"/>
    <property type="match status" value="1"/>
</dbReference>
<keyword evidence="2" id="KW-1185">Reference proteome</keyword>
<evidence type="ECO:0000313" key="1">
    <source>
        <dbReference type="EMBL" id="EQA61746.1"/>
    </source>
</evidence>
<gene>
    <name evidence="1" type="ORF">LEP1GSC062_3214</name>
</gene>
<dbReference type="SUPFAM" id="SSF143011">
    <property type="entry name" value="RelE-like"/>
    <property type="match status" value="1"/>
</dbReference>
<sequence length="44" mass="5503">MESPLSDFYRLVVWPYRVLFFIDEIKKEIIIERIGQREGIYKRR</sequence>
<accession>V6HWD6</accession>
<dbReference type="EMBL" id="AHMT02000044">
    <property type="protein sequence ID" value="EQA61746.1"/>
    <property type="molecule type" value="Genomic_DNA"/>
</dbReference>
<dbReference type="Proteomes" id="UP000018747">
    <property type="component" value="Unassembled WGS sequence"/>
</dbReference>
<name>V6HWD6_9LEPT</name>
<dbReference type="AlphaFoldDB" id="V6HWD6"/>
<dbReference type="InterPro" id="IPR035093">
    <property type="entry name" value="RelE/ParE_toxin_dom_sf"/>
</dbReference>
<organism evidence="1 2">
    <name type="scientific">Leptospira alexanderi serovar Manhao 3 str. L 60</name>
    <dbReference type="NCBI Taxonomy" id="1049759"/>
    <lineage>
        <taxon>Bacteria</taxon>
        <taxon>Pseudomonadati</taxon>
        <taxon>Spirochaetota</taxon>
        <taxon>Spirochaetia</taxon>
        <taxon>Leptospirales</taxon>
        <taxon>Leptospiraceae</taxon>
        <taxon>Leptospira</taxon>
    </lineage>
</organism>
<protein>
    <submittedName>
        <fullName evidence="1">Uncharacterized protein</fullName>
    </submittedName>
</protein>
<evidence type="ECO:0000313" key="2">
    <source>
        <dbReference type="Proteomes" id="UP000018747"/>
    </source>
</evidence>
<reference evidence="1" key="1">
    <citation type="submission" date="2013-05" db="EMBL/GenBank/DDBJ databases">
        <authorList>
            <person name="Harkins D.M."/>
            <person name="Durkin A.S."/>
            <person name="Brinkac L.M."/>
            <person name="Haft D.H."/>
            <person name="Selengut J.D."/>
            <person name="Sanka R."/>
            <person name="DePew J."/>
            <person name="Purushe J."/>
            <person name="Hartskeerl R.A."/>
            <person name="Ahmed A."/>
            <person name="van der Linden H."/>
            <person name="Goris M.G.A."/>
            <person name="Vinetz J.M."/>
            <person name="Sutton G.G."/>
            <person name="Nierman W.C."/>
            <person name="Fouts D.E."/>
        </authorList>
    </citation>
    <scope>NUCLEOTIDE SEQUENCE [LARGE SCALE GENOMIC DNA]</scope>
    <source>
        <strain evidence="1">L 60</strain>
    </source>
</reference>
<comment type="caution">
    <text evidence="1">The sequence shown here is derived from an EMBL/GenBank/DDBJ whole genome shotgun (WGS) entry which is preliminary data.</text>
</comment>